<accession>A0A8D5FDM3</accession>
<sequence>MRISFYCQHVLGVGHLHRSLEICRLLAEKHEVTLILGGPKTTPAPSAFSLFTLPGLQMDSDFKNLAPCETGLNLEQVKKTRKELLLSHFRTYRPQVFITELYPFGRKAFRFELDPVLNGIKDGSLPPCRNYSSVRDILVEKTGGKKKFEDRVIKTLNTFYDGIFIHADPKVITLDRTFERLNEITIPLEYTGFICPPRPEPLNARKKIRKMLNLKESTPLIVASIGGGSVGGELLEAVMAGCRLLSRQTDFFLQIFTGPFSRKSFHKKLKNSQTEKIRVDTFSDIFPSWLEAADLSISMAGYNSCMNLLRAEIPALVHPFNQNREQKMRALALEHHSTVRLLKDSDLAPEKLRKKIMEMLPCRRQPADIDLDGARRTAGLFK</sequence>
<feature type="domain" description="Glycosyl transferase family 28 C-terminal" evidence="1">
    <location>
        <begin position="224"/>
        <end position="363"/>
    </location>
</feature>
<dbReference type="AlphaFoldDB" id="A0A8D5FDM3"/>
<evidence type="ECO:0000313" key="3">
    <source>
        <dbReference type="Proteomes" id="UP000826725"/>
    </source>
</evidence>
<dbReference type="EMBL" id="AP024086">
    <property type="protein sequence ID" value="BCL59637.1"/>
    <property type="molecule type" value="Genomic_DNA"/>
</dbReference>
<keyword evidence="3" id="KW-1185">Reference proteome</keyword>
<dbReference type="PANTHER" id="PTHR21015:SF28">
    <property type="entry name" value="SLL1722 PROTEIN"/>
    <property type="match status" value="1"/>
</dbReference>
<dbReference type="RefSeq" id="WP_228855841.1">
    <property type="nucleotide sequence ID" value="NZ_AP024086.1"/>
</dbReference>
<evidence type="ECO:0000259" key="1">
    <source>
        <dbReference type="Pfam" id="PF04101"/>
    </source>
</evidence>
<dbReference type="KEGG" id="dbk:DGMP_03300"/>
<name>A0A8D5FDM3_9BACT</name>
<proteinExistence type="predicted"/>
<dbReference type="GO" id="GO:0016758">
    <property type="term" value="F:hexosyltransferase activity"/>
    <property type="evidence" value="ECO:0007669"/>
    <property type="project" value="InterPro"/>
</dbReference>
<protein>
    <recommendedName>
        <fullName evidence="1">Glycosyl transferase family 28 C-terminal domain-containing protein</fullName>
    </recommendedName>
</protein>
<dbReference type="Pfam" id="PF04101">
    <property type="entry name" value="Glyco_tran_28_C"/>
    <property type="match status" value="1"/>
</dbReference>
<reference evidence="2" key="1">
    <citation type="submission" date="2020-09" db="EMBL/GenBank/DDBJ databases">
        <title>Desulfogranum mesoprofundum gen. nov., sp. nov., a novel mesophilic, sulfate-reducing chemolithoautotroph isolated from a deep-sea hydrothermal vent chimney in the Suiyo Seamount.</title>
        <authorList>
            <person name="Hashimoto Y."/>
            <person name="Nakagawa S."/>
        </authorList>
    </citation>
    <scope>NUCLEOTIDE SEQUENCE</scope>
    <source>
        <strain evidence="2">KT2</strain>
    </source>
</reference>
<gene>
    <name evidence="2" type="ORF">DGMP_03300</name>
</gene>
<dbReference type="Proteomes" id="UP000826725">
    <property type="component" value="Chromosome"/>
</dbReference>
<organism evidence="2 3">
    <name type="scientific">Desulfomarina profundi</name>
    <dbReference type="NCBI Taxonomy" id="2772557"/>
    <lineage>
        <taxon>Bacteria</taxon>
        <taxon>Pseudomonadati</taxon>
        <taxon>Thermodesulfobacteriota</taxon>
        <taxon>Desulfobulbia</taxon>
        <taxon>Desulfobulbales</taxon>
        <taxon>Desulfobulbaceae</taxon>
        <taxon>Desulfomarina</taxon>
    </lineage>
</organism>
<dbReference type="PANTHER" id="PTHR21015">
    <property type="entry name" value="UDP-N-ACETYLGLUCOSAMINE--N-ACETYLMURAMYL-(PENTAPEPTIDE) PYROPHOSPHORYL-UNDECAPRENOL N-ACETYLGLUCOSAMINE TRANSFERASE 1"/>
    <property type="match status" value="1"/>
</dbReference>
<dbReference type="InterPro" id="IPR007235">
    <property type="entry name" value="Glyco_trans_28_C"/>
</dbReference>
<evidence type="ECO:0000313" key="2">
    <source>
        <dbReference type="EMBL" id="BCL59637.1"/>
    </source>
</evidence>